<evidence type="ECO:0000256" key="1">
    <source>
        <dbReference type="SAM" id="MobiDB-lite"/>
    </source>
</evidence>
<feature type="compositionally biased region" description="Polar residues" evidence="1">
    <location>
        <begin position="264"/>
        <end position="276"/>
    </location>
</feature>
<reference evidence="2" key="1">
    <citation type="submission" date="2023-11" db="EMBL/GenBank/DDBJ databases">
        <title>Genome assemblies of two species of porcelain crab, Petrolisthes cinctipes and Petrolisthes manimaculis (Anomura: Porcellanidae).</title>
        <authorList>
            <person name="Angst P."/>
        </authorList>
    </citation>
    <scope>NUCLEOTIDE SEQUENCE</scope>
    <source>
        <strain evidence="2">PB745_02</strain>
        <tissue evidence="2">Gill</tissue>
    </source>
</reference>
<comment type="caution">
    <text evidence="2">The sequence shown here is derived from an EMBL/GenBank/DDBJ whole genome shotgun (WGS) entry which is preliminary data.</text>
</comment>
<organism evidence="2 3">
    <name type="scientific">Petrolisthes manimaculis</name>
    <dbReference type="NCBI Taxonomy" id="1843537"/>
    <lineage>
        <taxon>Eukaryota</taxon>
        <taxon>Metazoa</taxon>
        <taxon>Ecdysozoa</taxon>
        <taxon>Arthropoda</taxon>
        <taxon>Crustacea</taxon>
        <taxon>Multicrustacea</taxon>
        <taxon>Malacostraca</taxon>
        <taxon>Eumalacostraca</taxon>
        <taxon>Eucarida</taxon>
        <taxon>Decapoda</taxon>
        <taxon>Pleocyemata</taxon>
        <taxon>Anomura</taxon>
        <taxon>Galatheoidea</taxon>
        <taxon>Porcellanidae</taxon>
        <taxon>Petrolisthes</taxon>
    </lineage>
</organism>
<evidence type="ECO:0000313" key="3">
    <source>
        <dbReference type="Proteomes" id="UP001292094"/>
    </source>
</evidence>
<proteinExistence type="predicted"/>
<dbReference type="EMBL" id="JAWZYT010003562">
    <property type="protein sequence ID" value="KAK4297836.1"/>
    <property type="molecule type" value="Genomic_DNA"/>
</dbReference>
<dbReference type="Proteomes" id="UP001292094">
    <property type="component" value="Unassembled WGS sequence"/>
</dbReference>
<feature type="compositionally biased region" description="Polar residues" evidence="1">
    <location>
        <begin position="308"/>
        <end position="320"/>
    </location>
</feature>
<feature type="region of interest" description="Disordered" evidence="1">
    <location>
        <begin position="25"/>
        <end position="85"/>
    </location>
</feature>
<feature type="compositionally biased region" description="Low complexity" evidence="1">
    <location>
        <begin position="229"/>
        <end position="263"/>
    </location>
</feature>
<accession>A0AAE1NYR9</accession>
<name>A0AAE1NYR9_9EUCA</name>
<protein>
    <submittedName>
        <fullName evidence="2">Uncharacterized protein</fullName>
    </submittedName>
</protein>
<feature type="compositionally biased region" description="Low complexity" evidence="1">
    <location>
        <begin position="44"/>
        <end position="64"/>
    </location>
</feature>
<dbReference type="AlphaFoldDB" id="A0AAE1NYR9"/>
<keyword evidence="3" id="KW-1185">Reference proteome</keyword>
<gene>
    <name evidence="2" type="ORF">Pmani_029777</name>
</gene>
<evidence type="ECO:0000313" key="2">
    <source>
        <dbReference type="EMBL" id="KAK4297836.1"/>
    </source>
</evidence>
<feature type="region of interest" description="Disordered" evidence="1">
    <location>
        <begin position="197"/>
        <end position="320"/>
    </location>
</feature>
<sequence>MGEPGQGSVHLEVCDGQDALIPSAATAASAHATNPVPHHTSVAHTSPSNPTPLSHSHSSHHTPSSHPPPVSPSTHIPTPLPAPSSLQFHSGYASLPAPTMSHPVAAMSKTCYETYPAQPSPYSYYDNFNNGYGYDSGGCGQYYDEYVDYRTSCGLASNMMPQHMMMQQGQQTEYGPYMTAAQKMGYYDHGSYGRGTAWTRDHHNNTPKKSPLPAPDQTTSAPAHLPATQLQQHSQQQHEQQQQQQQPQQQQRQQQQSTPGQTQAPSVVTPPSQLTPVSLPPAPAPVRESARSVWRVISQRGSGAILTDSGTRLPTTPSLP</sequence>